<dbReference type="InterPro" id="IPR013780">
    <property type="entry name" value="Glyco_hydro_b"/>
</dbReference>
<dbReference type="GO" id="GO:0006680">
    <property type="term" value="P:glucosylceramide catabolic process"/>
    <property type="evidence" value="ECO:0007669"/>
    <property type="project" value="TreeGrafter"/>
</dbReference>
<evidence type="ECO:0008006" key="7">
    <source>
        <dbReference type="Google" id="ProtNLM"/>
    </source>
</evidence>
<dbReference type="GO" id="GO:0004348">
    <property type="term" value="F:glucosylceramidase activity"/>
    <property type="evidence" value="ECO:0007669"/>
    <property type="project" value="InterPro"/>
</dbReference>
<evidence type="ECO:0000256" key="1">
    <source>
        <dbReference type="ARBA" id="ARBA00005382"/>
    </source>
</evidence>
<dbReference type="PANTHER" id="PTHR11069:SF23">
    <property type="entry name" value="LYSOSOMAL ACID GLUCOSYLCERAMIDASE"/>
    <property type="match status" value="1"/>
</dbReference>
<gene>
    <name evidence="6" type="ORF">SDC9_27592</name>
</gene>
<dbReference type="GO" id="GO:0016020">
    <property type="term" value="C:membrane"/>
    <property type="evidence" value="ECO:0007669"/>
    <property type="project" value="GOC"/>
</dbReference>
<dbReference type="PANTHER" id="PTHR11069">
    <property type="entry name" value="GLUCOSYLCERAMIDASE"/>
    <property type="match status" value="1"/>
</dbReference>
<name>A0A644US12_9ZZZZ</name>
<dbReference type="SUPFAM" id="SSF51011">
    <property type="entry name" value="Glycosyl hydrolase domain"/>
    <property type="match status" value="1"/>
</dbReference>
<dbReference type="InterPro" id="IPR033453">
    <property type="entry name" value="Glyco_hydro_30_TIM-barrel"/>
</dbReference>
<reference evidence="6" key="1">
    <citation type="submission" date="2019-08" db="EMBL/GenBank/DDBJ databases">
        <authorList>
            <person name="Kucharzyk K."/>
            <person name="Murdoch R.W."/>
            <person name="Higgins S."/>
            <person name="Loffler F."/>
        </authorList>
    </citation>
    <scope>NUCLEOTIDE SEQUENCE</scope>
</reference>
<keyword evidence="2" id="KW-0732">Signal</keyword>
<dbReference type="Gene3D" id="2.60.40.1180">
    <property type="entry name" value="Golgi alpha-mannosidase II"/>
    <property type="match status" value="1"/>
</dbReference>
<evidence type="ECO:0000313" key="6">
    <source>
        <dbReference type="EMBL" id="MPL81664.1"/>
    </source>
</evidence>
<dbReference type="PRINTS" id="PR00843">
    <property type="entry name" value="GLHYDRLASE30"/>
</dbReference>
<organism evidence="6">
    <name type="scientific">bioreactor metagenome</name>
    <dbReference type="NCBI Taxonomy" id="1076179"/>
    <lineage>
        <taxon>unclassified sequences</taxon>
        <taxon>metagenomes</taxon>
        <taxon>ecological metagenomes</taxon>
    </lineage>
</organism>
<dbReference type="SUPFAM" id="SSF51445">
    <property type="entry name" value="(Trans)glycosidases"/>
    <property type="match status" value="1"/>
</dbReference>
<dbReference type="EMBL" id="VSSQ01000152">
    <property type="protein sequence ID" value="MPL81664.1"/>
    <property type="molecule type" value="Genomic_DNA"/>
</dbReference>
<accession>A0A644US12</accession>
<feature type="domain" description="Glycosyl hydrolase family 30 TIM-barrel" evidence="4">
    <location>
        <begin position="89"/>
        <end position="433"/>
    </location>
</feature>
<evidence type="ECO:0000256" key="2">
    <source>
        <dbReference type="ARBA" id="ARBA00022729"/>
    </source>
</evidence>
<comment type="similarity">
    <text evidence="1">Belongs to the glycosyl hydrolase 30 family.</text>
</comment>
<evidence type="ECO:0000259" key="5">
    <source>
        <dbReference type="Pfam" id="PF17189"/>
    </source>
</evidence>
<protein>
    <recommendedName>
        <fullName evidence="7">Glucosylceramidase</fullName>
    </recommendedName>
</protein>
<dbReference type="InterPro" id="IPR001139">
    <property type="entry name" value="Glyco_hydro_30"/>
</dbReference>
<sequence length="501" mass="55842">MSISMFAKLPIVFFTALLLFTACGSDPKDNGGVPDPDQPGTVASDVDLFITTANGSRKFFHDSIAFNSKPNMSPYTITLNPAESYQVMEGFGAAITGSTCYNLLKMSVGDRARLLKETFDPVSGMGYSYIRISMGCSDFSLSEFTHCDTKGIENFALHTEDKTYVIPVLKEILAIRPDIRIMASPWTCPKWMKVNNLTEKKPFDSWTSGQLNPAYYQDYATYFVKYIEAMKSEGINITSVTIQNEPLNRYNSASLYMTWQEQRDFIKTALGPAFRSAGIQSKIIVYDHNYNYDADRAENKDQIDYPLHIYSDPEAAQYIDGAAYHAYGGDKSELADVHARNTSKNLYFTEISIGSWGYSFADDLMWNMNEVCLGTINNWAKAVIVWNFMLDANHGPNRPGGCTTCYGAIDIQSDYKTMTRNSHYYTIGHLAKVVAPGAKRIATTGYKATGLYYAAFVNPDASYAAVMQNDTDKPLNITLADGSHTFTFEVSAKSVVSVKWK</sequence>
<dbReference type="InterPro" id="IPR033452">
    <property type="entry name" value="GH30_C"/>
</dbReference>
<evidence type="ECO:0000259" key="4">
    <source>
        <dbReference type="Pfam" id="PF02055"/>
    </source>
</evidence>
<proteinExistence type="inferred from homology"/>
<dbReference type="InterPro" id="IPR017853">
    <property type="entry name" value="GH"/>
</dbReference>
<comment type="caution">
    <text evidence="6">The sequence shown here is derived from an EMBL/GenBank/DDBJ whole genome shotgun (WGS) entry which is preliminary data.</text>
</comment>
<dbReference type="Gene3D" id="3.20.20.80">
    <property type="entry name" value="Glycosidases"/>
    <property type="match status" value="1"/>
</dbReference>
<dbReference type="Pfam" id="PF17189">
    <property type="entry name" value="Glyco_hydro_30C"/>
    <property type="match status" value="1"/>
</dbReference>
<keyword evidence="3" id="KW-0378">Hydrolase</keyword>
<evidence type="ECO:0000256" key="3">
    <source>
        <dbReference type="ARBA" id="ARBA00022801"/>
    </source>
</evidence>
<feature type="domain" description="Glycosyl hydrolase family 30 beta sandwich" evidence="5">
    <location>
        <begin position="437"/>
        <end position="498"/>
    </location>
</feature>
<dbReference type="AlphaFoldDB" id="A0A644US12"/>
<dbReference type="Pfam" id="PF02055">
    <property type="entry name" value="Glyco_hydro_30"/>
    <property type="match status" value="1"/>
</dbReference>